<evidence type="ECO:0000256" key="5">
    <source>
        <dbReference type="ARBA" id="ARBA00022692"/>
    </source>
</evidence>
<evidence type="ECO:0000256" key="6">
    <source>
        <dbReference type="ARBA" id="ARBA00022989"/>
    </source>
</evidence>
<evidence type="ECO:0000256" key="2">
    <source>
        <dbReference type="ARBA" id="ARBA00022428"/>
    </source>
</evidence>
<comment type="caution">
    <text evidence="10">The sequence shown here is derived from an EMBL/GenBank/DDBJ whole genome shotgun (WGS) entry which is preliminary data.</text>
</comment>
<keyword evidence="5 8" id="KW-0812">Transmembrane</keyword>
<dbReference type="Proteomes" id="UP000673975">
    <property type="component" value="Unassembled WGS sequence"/>
</dbReference>
<dbReference type="UniPathway" id="UPA00079">
    <property type="reaction ID" value="UER00168"/>
</dbReference>
<dbReference type="EMBL" id="JAFIDN010000008">
    <property type="protein sequence ID" value="MBP3193096.1"/>
    <property type="molecule type" value="Genomic_DNA"/>
</dbReference>
<dbReference type="PIRSF" id="PIRSF005355">
    <property type="entry name" value="UBIAD1"/>
    <property type="match status" value="1"/>
</dbReference>
<dbReference type="GO" id="GO:0009234">
    <property type="term" value="P:menaquinone biosynthetic process"/>
    <property type="evidence" value="ECO:0007669"/>
    <property type="project" value="UniProtKB-UniRule"/>
</dbReference>
<feature type="transmembrane region" description="Helical" evidence="8">
    <location>
        <begin position="170"/>
        <end position="191"/>
    </location>
</feature>
<feature type="transmembrane region" description="Helical" evidence="8">
    <location>
        <begin position="87"/>
        <end position="109"/>
    </location>
</feature>
<evidence type="ECO:0000313" key="11">
    <source>
        <dbReference type="Proteomes" id="UP000673975"/>
    </source>
</evidence>
<evidence type="ECO:0000313" key="10">
    <source>
        <dbReference type="EMBL" id="MBP3193096.1"/>
    </source>
</evidence>
<dbReference type="CDD" id="cd13962">
    <property type="entry name" value="PT_UbiA_UBIAD1"/>
    <property type="match status" value="1"/>
</dbReference>
<dbReference type="HAMAP" id="MF_01937">
    <property type="entry name" value="MenA_1"/>
    <property type="match status" value="1"/>
</dbReference>
<dbReference type="PANTHER" id="PTHR13929:SF0">
    <property type="entry name" value="UBIA PRENYLTRANSFERASE DOMAIN-CONTAINING PROTEIN 1"/>
    <property type="match status" value="1"/>
</dbReference>
<comment type="catalytic activity">
    <reaction evidence="8">
        <text>an all-trans-polyprenyl diphosphate + 1,4-dihydroxy-2-naphthoate + H(+) = a 2-demethylmenaquinol + CO2 + diphosphate</text>
        <dbReference type="Rhea" id="RHEA:26478"/>
        <dbReference type="Rhea" id="RHEA-COMP:9563"/>
        <dbReference type="Rhea" id="RHEA-COMP:9564"/>
        <dbReference type="ChEBI" id="CHEBI:11173"/>
        <dbReference type="ChEBI" id="CHEBI:15378"/>
        <dbReference type="ChEBI" id="CHEBI:16526"/>
        <dbReference type="ChEBI" id="CHEBI:33019"/>
        <dbReference type="ChEBI" id="CHEBI:55437"/>
        <dbReference type="ChEBI" id="CHEBI:58914"/>
        <dbReference type="EC" id="2.5.1.74"/>
    </reaction>
</comment>
<dbReference type="Gene3D" id="1.10.357.140">
    <property type="entry name" value="UbiA prenyltransferase"/>
    <property type="match status" value="1"/>
</dbReference>
<keyword evidence="7 8" id="KW-0472">Membrane</keyword>
<dbReference type="AlphaFoldDB" id="A0A8J7UVZ4"/>
<keyword evidence="11" id="KW-1185">Reference proteome</keyword>
<dbReference type="EC" id="2.5.1.74" evidence="8 9"/>
<keyword evidence="2 8" id="KW-0474">Menaquinone biosynthesis</keyword>
<feature type="transmembrane region" description="Helical" evidence="8">
    <location>
        <begin position="115"/>
        <end position="132"/>
    </location>
</feature>
<dbReference type="InterPro" id="IPR004657">
    <property type="entry name" value="MenA"/>
</dbReference>
<organism evidence="10 11">
    <name type="scientific">Natronogracilivirga saccharolytica</name>
    <dbReference type="NCBI Taxonomy" id="2812953"/>
    <lineage>
        <taxon>Bacteria</taxon>
        <taxon>Pseudomonadati</taxon>
        <taxon>Balneolota</taxon>
        <taxon>Balneolia</taxon>
        <taxon>Balneolales</taxon>
        <taxon>Cyclonatronaceae</taxon>
        <taxon>Natronogracilivirga</taxon>
    </lineage>
</organism>
<feature type="transmembrane region" description="Helical" evidence="8">
    <location>
        <begin position="36"/>
        <end position="57"/>
    </location>
</feature>
<comment type="pathway">
    <text evidence="8">Quinol/quinone metabolism; menaquinone biosynthesis; menaquinol from 1,4-dihydroxy-2-naphthoate: step 1/2.</text>
</comment>
<dbReference type="GO" id="GO:0046428">
    <property type="term" value="F:1,4-dihydroxy-2-naphthoate polyprenyltransferase activity"/>
    <property type="evidence" value="ECO:0007669"/>
    <property type="project" value="UniProtKB-UniRule"/>
</dbReference>
<evidence type="ECO:0000256" key="1">
    <source>
        <dbReference type="ARBA" id="ARBA00004141"/>
    </source>
</evidence>
<dbReference type="PANTHER" id="PTHR13929">
    <property type="entry name" value="1,4-DIHYDROXY-2-NAPHTHOATE OCTAPRENYLTRANSFERASE"/>
    <property type="match status" value="1"/>
</dbReference>
<feature type="transmembrane region" description="Helical" evidence="8">
    <location>
        <begin position="12"/>
        <end position="30"/>
    </location>
</feature>
<dbReference type="InterPro" id="IPR026046">
    <property type="entry name" value="UBIAD1"/>
</dbReference>
<dbReference type="GO" id="GO:0042371">
    <property type="term" value="P:vitamin K biosynthetic process"/>
    <property type="evidence" value="ECO:0007669"/>
    <property type="project" value="TreeGrafter"/>
</dbReference>
<evidence type="ECO:0000256" key="9">
    <source>
        <dbReference type="NCBIfam" id="TIGR00751"/>
    </source>
</evidence>
<dbReference type="InterPro" id="IPR044878">
    <property type="entry name" value="UbiA_sf"/>
</dbReference>
<dbReference type="GO" id="GO:0005886">
    <property type="term" value="C:plasma membrane"/>
    <property type="evidence" value="ECO:0007669"/>
    <property type="project" value="UniProtKB-SubCell"/>
</dbReference>
<name>A0A8J7UVZ4_9BACT</name>
<accession>A0A8J7UVZ4</accession>
<keyword evidence="3 8" id="KW-1003">Cell membrane</keyword>
<gene>
    <name evidence="8" type="primary">menA</name>
    <name evidence="10" type="ORF">NATSA_10515</name>
</gene>
<keyword evidence="4 8" id="KW-0808">Transferase</keyword>
<dbReference type="InterPro" id="IPR000537">
    <property type="entry name" value="UbiA_prenyltransferase"/>
</dbReference>
<dbReference type="NCBIfam" id="TIGR00751">
    <property type="entry name" value="menA"/>
    <property type="match status" value="1"/>
</dbReference>
<reference evidence="10" key="1">
    <citation type="submission" date="2021-02" db="EMBL/GenBank/DDBJ databases">
        <title>Natronogracilivirga saccharolytica gen. nov. sp. nov. a new anaerobic, haloalkiliphilic carbohydrate-fermenting bacterium from soda lake and proposing of Cyclonatronumiaceae fam. nov. in the phylum Balneolaeota.</title>
        <authorList>
            <person name="Zhilina T.N."/>
            <person name="Sorokin D.Y."/>
            <person name="Zavarzina D.G."/>
            <person name="Toshchakov S.V."/>
            <person name="Kublanov I.V."/>
        </authorList>
    </citation>
    <scope>NUCLEOTIDE SEQUENCE</scope>
    <source>
        <strain evidence="10">Z-1702</strain>
    </source>
</reference>
<evidence type="ECO:0000256" key="8">
    <source>
        <dbReference type="HAMAP-Rule" id="MF_01937"/>
    </source>
</evidence>
<comment type="subcellular location">
    <subcellularLocation>
        <location evidence="8">Cell membrane</location>
        <topology evidence="8">Multi-pass membrane protein</topology>
    </subcellularLocation>
    <subcellularLocation>
        <location evidence="1">Membrane</location>
        <topology evidence="1">Multi-pass membrane protein</topology>
    </subcellularLocation>
</comment>
<comment type="similarity">
    <text evidence="8">Belongs to the MenA family. Type 1 subfamily.</text>
</comment>
<dbReference type="RefSeq" id="WP_210512405.1">
    <property type="nucleotide sequence ID" value="NZ_JAFIDN010000008.1"/>
</dbReference>
<dbReference type="Pfam" id="PF01040">
    <property type="entry name" value="UbiA"/>
    <property type="match status" value="1"/>
</dbReference>
<evidence type="ECO:0000256" key="3">
    <source>
        <dbReference type="ARBA" id="ARBA00022475"/>
    </source>
</evidence>
<evidence type="ECO:0000256" key="4">
    <source>
        <dbReference type="ARBA" id="ARBA00022679"/>
    </source>
</evidence>
<dbReference type="NCBIfam" id="NF004751">
    <property type="entry name" value="PRK06080.1-3"/>
    <property type="match status" value="1"/>
</dbReference>
<proteinExistence type="inferred from homology"/>
<evidence type="ECO:0000256" key="7">
    <source>
        <dbReference type="ARBA" id="ARBA00023136"/>
    </source>
</evidence>
<feature type="transmembrane region" description="Helical" evidence="8">
    <location>
        <begin position="212"/>
        <end position="231"/>
    </location>
</feature>
<feature type="transmembrane region" description="Helical" evidence="8">
    <location>
        <begin position="237"/>
        <end position="258"/>
    </location>
</feature>
<sequence length="292" mass="32267">MNVLVWVEAARLRTLPASLIPVMVGGTLAWQHEQLYWPATVVALSCAVLIQIATNFANDYFDYRSGADADDRVGFTRASSSGAISPGTMLTTALSTFFAAFLLGLYLVLHAGLPILVTGILAIAAGIMYTGGPFPLAYNGLGDLFVFLFFGFAAVTGTYYVNTLQWSEQALWASVAVGSLSTMILVANNYRDVHSDRRAGKNTLVVIFGERFARWQFTILALLPFTIPPHFFFREEYGFLIFLPMILLPWAIYIIRWFHVENRKEAFNDILVQTAQFMTAFGILFSAGIALG</sequence>
<feature type="transmembrane region" description="Helical" evidence="8">
    <location>
        <begin position="144"/>
        <end position="164"/>
    </location>
</feature>
<comment type="function">
    <text evidence="8">Conversion of 1,4-dihydroxy-2-naphthoate (DHNA) to demethylmenaquinone (DMK).</text>
</comment>
<keyword evidence="6 8" id="KW-1133">Transmembrane helix</keyword>
<feature type="transmembrane region" description="Helical" evidence="8">
    <location>
        <begin position="270"/>
        <end position="291"/>
    </location>
</feature>
<protein>
    <recommendedName>
        <fullName evidence="8 9">1,4-dihydroxy-2-naphthoate octaprenyltransferase</fullName>
        <shortName evidence="8">DHNA-octaprenyltransferase</shortName>
        <ecNumber evidence="8 9">2.5.1.74</ecNumber>
    </recommendedName>
</protein>